<gene>
    <name evidence="2" type="ORF">STVIR_7706</name>
</gene>
<evidence type="ECO:0000313" key="2">
    <source>
        <dbReference type="EMBL" id="ELS51307.1"/>
    </source>
</evidence>
<protein>
    <submittedName>
        <fullName evidence="2">Uncharacterized protein</fullName>
    </submittedName>
</protein>
<proteinExistence type="predicted"/>
<accession>L8P7N2</accession>
<organism evidence="2 3">
    <name type="scientific">Streptomyces viridochromogenes Tue57</name>
    <dbReference type="NCBI Taxonomy" id="1160705"/>
    <lineage>
        <taxon>Bacteria</taxon>
        <taxon>Bacillati</taxon>
        <taxon>Actinomycetota</taxon>
        <taxon>Actinomycetes</taxon>
        <taxon>Kitasatosporales</taxon>
        <taxon>Streptomycetaceae</taxon>
        <taxon>Streptomyces</taxon>
    </lineage>
</organism>
<comment type="caution">
    <text evidence="2">The sequence shown here is derived from an EMBL/GenBank/DDBJ whole genome shotgun (WGS) entry which is preliminary data.</text>
</comment>
<reference evidence="2 3" key="1">
    <citation type="journal article" date="2013" name="Genome Announc.">
        <title>Draft Genome Sequence of Streptomyces viridochromogenes Strain Tu57, Producer of Avilamycin.</title>
        <authorList>
            <person name="Gruning B.A."/>
            <person name="Erxleben A."/>
            <person name="Hahnlein A."/>
            <person name="Gunther S."/>
        </authorList>
    </citation>
    <scope>NUCLEOTIDE SEQUENCE [LARGE SCALE GENOMIC DNA]</scope>
    <source>
        <strain evidence="2 3">Tue57</strain>
    </source>
</reference>
<feature type="region of interest" description="Disordered" evidence="1">
    <location>
        <begin position="144"/>
        <end position="163"/>
    </location>
</feature>
<sequence>MASERVIAYWVAELSVERIDTLYQRRIVAGQTSFDPSECTFVVRGGTHVRSPQRPVSHETRSGTHAATGSGRRALSGSPPPPPVSTGYPRPGASKRREVVVRPAPTARHGLLLGGPAKGPLARPEGRDLGLTGFKITTAPCPTRESLLGRTRGPNPMGAPGRQRAAVDTSVLHDDWYATDQRRGVVRSGKHRDRPLNRAGAGAETKLSGITHLRRPTWYTALLVGTAGRFSGAYGARGRACASGNGVRGAVMSGPGDEASPTPAVSGSVVPVQPRQGDRWRDGTRALGPGDSGRPRLRLGQAVPSDAHAERSSPQSPCVARPNAGGDALTTAGWPMGGARRMVRRAGATGHAPTVRGSSGWAGAWFVLALPVRIRVVLRQGGPEPSDGACQDPRYLHLRYADFVGDLLLGPLVVEAQANDATLPLGELLNRRCQRHCVDDQFERPVAGTQQAHQRCAIAVVRRRGIQGTRTALPDCSQRRQDAVRFEPGVLRDLLGRGRTAVKALLKLRRGLEHLTGCFLNRPGKPHRRGPVPDVPLELTDNSGQRVGEERVALSVVVSVHGLDQAERGDLYEIVEVLSAAAEAAGDPPRQRQQLVDGPLPEGCAGRSGRTGRPLPQQRVDAVPRGTLGSSIVVSQGG</sequence>
<dbReference type="AlphaFoldDB" id="L8P7N2"/>
<dbReference type="EMBL" id="AMLP01000236">
    <property type="protein sequence ID" value="ELS51307.1"/>
    <property type="molecule type" value="Genomic_DNA"/>
</dbReference>
<feature type="region of interest" description="Disordered" evidence="1">
    <location>
        <begin position="583"/>
        <end position="638"/>
    </location>
</feature>
<evidence type="ECO:0000313" key="3">
    <source>
        <dbReference type="Proteomes" id="UP000011205"/>
    </source>
</evidence>
<evidence type="ECO:0000256" key="1">
    <source>
        <dbReference type="SAM" id="MobiDB-lite"/>
    </source>
</evidence>
<feature type="region of interest" description="Disordered" evidence="1">
    <location>
        <begin position="252"/>
        <end position="336"/>
    </location>
</feature>
<feature type="region of interest" description="Disordered" evidence="1">
    <location>
        <begin position="46"/>
        <end position="126"/>
    </location>
</feature>
<feature type="compositionally biased region" description="Polar residues" evidence="1">
    <location>
        <begin position="628"/>
        <end position="638"/>
    </location>
</feature>
<dbReference type="PATRIC" id="fig|1160705.3.peg.7617"/>
<dbReference type="Proteomes" id="UP000011205">
    <property type="component" value="Unassembled WGS sequence"/>
</dbReference>
<name>L8P7N2_STRVR</name>